<name>A0A2R6WX33_MARPO</name>
<feature type="compositionally biased region" description="Low complexity" evidence="1">
    <location>
        <begin position="197"/>
        <end position="215"/>
    </location>
</feature>
<dbReference type="EMBL" id="KZ772723">
    <property type="protein sequence ID" value="PTQ38414.1"/>
    <property type="molecule type" value="Genomic_DNA"/>
</dbReference>
<organism evidence="2 3">
    <name type="scientific">Marchantia polymorpha</name>
    <name type="common">Common liverwort</name>
    <name type="synonym">Marchantia aquatica</name>
    <dbReference type="NCBI Taxonomy" id="3197"/>
    <lineage>
        <taxon>Eukaryota</taxon>
        <taxon>Viridiplantae</taxon>
        <taxon>Streptophyta</taxon>
        <taxon>Embryophyta</taxon>
        <taxon>Marchantiophyta</taxon>
        <taxon>Marchantiopsida</taxon>
        <taxon>Marchantiidae</taxon>
        <taxon>Marchantiales</taxon>
        <taxon>Marchantiaceae</taxon>
        <taxon>Marchantia</taxon>
    </lineage>
</organism>
<evidence type="ECO:0000256" key="1">
    <source>
        <dbReference type="SAM" id="MobiDB-lite"/>
    </source>
</evidence>
<evidence type="ECO:0000313" key="2">
    <source>
        <dbReference type="EMBL" id="PTQ38414.1"/>
    </source>
</evidence>
<accession>A0A2R6WX33</accession>
<feature type="region of interest" description="Disordered" evidence="1">
    <location>
        <begin position="1"/>
        <end position="24"/>
    </location>
</feature>
<reference evidence="3" key="1">
    <citation type="journal article" date="2017" name="Cell">
        <title>Insights into land plant evolution garnered from the Marchantia polymorpha genome.</title>
        <authorList>
            <person name="Bowman J.L."/>
            <person name="Kohchi T."/>
            <person name="Yamato K.T."/>
            <person name="Jenkins J."/>
            <person name="Shu S."/>
            <person name="Ishizaki K."/>
            <person name="Yamaoka S."/>
            <person name="Nishihama R."/>
            <person name="Nakamura Y."/>
            <person name="Berger F."/>
            <person name="Adam C."/>
            <person name="Aki S.S."/>
            <person name="Althoff F."/>
            <person name="Araki T."/>
            <person name="Arteaga-Vazquez M.A."/>
            <person name="Balasubrmanian S."/>
            <person name="Barry K."/>
            <person name="Bauer D."/>
            <person name="Boehm C.R."/>
            <person name="Briginshaw L."/>
            <person name="Caballero-Perez J."/>
            <person name="Catarino B."/>
            <person name="Chen F."/>
            <person name="Chiyoda S."/>
            <person name="Chovatia M."/>
            <person name="Davies K.M."/>
            <person name="Delmans M."/>
            <person name="Demura T."/>
            <person name="Dierschke T."/>
            <person name="Dolan L."/>
            <person name="Dorantes-Acosta A.E."/>
            <person name="Eklund D.M."/>
            <person name="Florent S.N."/>
            <person name="Flores-Sandoval E."/>
            <person name="Fujiyama A."/>
            <person name="Fukuzawa H."/>
            <person name="Galik B."/>
            <person name="Grimanelli D."/>
            <person name="Grimwood J."/>
            <person name="Grossniklaus U."/>
            <person name="Hamada T."/>
            <person name="Haseloff J."/>
            <person name="Hetherington A.J."/>
            <person name="Higo A."/>
            <person name="Hirakawa Y."/>
            <person name="Hundley H.N."/>
            <person name="Ikeda Y."/>
            <person name="Inoue K."/>
            <person name="Inoue S.I."/>
            <person name="Ishida S."/>
            <person name="Jia Q."/>
            <person name="Kakita M."/>
            <person name="Kanazawa T."/>
            <person name="Kawai Y."/>
            <person name="Kawashima T."/>
            <person name="Kennedy M."/>
            <person name="Kinose K."/>
            <person name="Kinoshita T."/>
            <person name="Kohara Y."/>
            <person name="Koide E."/>
            <person name="Komatsu K."/>
            <person name="Kopischke S."/>
            <person name="Kubo M."/>
            <person name="Kyozuka J."/>
            <person name="Lagercrantz U."/>
            <person name="Lin S.S."/>
            <person name="Lindquist E."/>
            <person name="Lipzen A.M."/>
            <person name="Lu C.W."/>
            <person name="De Luna E."/>
            <person name="Martienssen R.A."/>
            <person name="Minamino N."/>
            <person name="Mizutani M."/>
            <person name="Mizutani M."/>
            <person name="Mochizuki N."/>
            <person name="Monte I."/>
            <person name="Mosher R."/>
            <person name="Nagasaki H."/>
            <person name="Nakagami H."/>
            <person name="Naramoto S."/>
            <person name="Nishitani K."/>
            <person name="Ohtani M."/>
            <person name="Okamoto T."/>
            <person name="Okumura M."/>
            <person name="Phillips J."/>
            <person name="Pollak B."/>
            <person name="Reinders A."/>
            <person name="Rovekamp M."/>
            <person name="Sano R."/>
            <person name="Sawa S."/>
            <person name="Schmid M.W."/>
            <person name="Shirakawa M."/>
            <person name="Solano R."/>
            <person name="Spunde A."/>
            <person name="Suetsugu N."/>
            <person name="Sugano S."/>
            <person name="Sugiyama A."/>
            <person name="Sun R."/>
            <person name="Suzuki Y."/>
            <person name="Takenaka M."/>
            <person name="Takezawa D."/>
            <person name="Tomogane H."/>
            <person name="Tsuzuki M."/>
            <person name="Ueda T."/>
            <person name="Umeda M."/>
            <person name="Ward J.M."/>
            <person name="Watanabe Y."/>
            <person name="Yazaki K."/>
            <person name="Yokoyama R."/>
            <person name="Yoshitake Y."/>
            <person name="Yotsui I."/>
            <person name="Zachgo S."/>
            <person name="Schmutz J."/>
        </authorList>
    </citation>
    <scope>NUCLEOTIDE SEQUENCE [LARGE SCALE GENOMIC DNA]</scope>
    <source>
        <strain evidence="3">Tak-1</strain>
    </source>
</reference>
<feature type="compositionally biased region" description="Pro residues" evidence="1">
    <location>
        <begin position="111"/>
        <end position="122"/>
    </location>
</feature>
<sequence length="259" mass="27849">MERGLNGKDGGEERRRQRPEHGLLKFQTHAISIVWQGLSFMVASASTARAGMPRVGRGSVGPGHENSSGTSQASDRSPGRGSHIVVPTFSPGSRTVPPARPTAVLGAGFPLPSPPPPPPPRNQPRNRRPMLNRTALGAASARKWKMRHEARDGRAPGPEEERLEREALSRCRPRQSRARAKAKKETETSSSQQKEIAGPAAPAPAAGGPRQQAKQASKHRTQARGEGREIARESERERERSSDGTERSGGSEGGKEGEI</sequence>
<dbReference type="AlphaFoldDB" id="A0A2R6WX33"/>
<dbReference type="Proteomes" id="UP000244005">
    <property type="component" value="Unassembled WGS sequence"/>
</dbReference>
<evidence type="ECO:0000313" key="3">
    <source>
        <dbReference type="Proteomes" id="UP000244005"/>
    </source>
</evidence>
<protein>
    <submittedName>
        <fullName evidence="2">Uncharacterized protein</fullName>
    </submittedName>
</protein>
<feature type="compositionally biased region" description="Basic and acidic residues" evidence="1">
    <location>
        <begin position="223"/>
        <end position="246"/>
    </location>
</feature>
<feature type="compositionally biased region" description="Basic residues" evidence="1">
    <location>
        <begin position="171"/>
        <end position="182"/>
    </location>
</feature>
<feature type="compositionally biased region" description="Basic and acidic residues" evidence="1">
    <location>
        <begin position="1"/>
        <end position="23"/>
    </location>
</feature>
<feature type="compositionally biased region" description="Polar residues" evidence="1">
    <location>
        <begin position="65"/>
        <end position="75"/>
    </location>
</feature>
<feature type="compositionally biased region" description="Basic and acidic residues" evidence="1">
    <location>
        <begin position="147"/>
        <end position="169"/>
    </location>
</feature>
<gene>
    <name evidence="2" type="ORF">MARPO_0051s0034</name>
</gene>
<proteinExistence type="predicted"/>
<feature type="region of interest" description="Disordered" evidence="1">
    <location>
        <begin position="49"/>
        <end position="259"/>
    </location>
</feature>
<keyword evidence="3" id="KW-1185">Reference proteome</keyword>